<dbReference type="RefSeq" id="WP_344710836.1">
    <property type="nucleotide sequence ID" value="NZ_BAAAWH010000001.1"/>
</dbReference>
<dbReference type="CDD" id="cd02440">
    <property type="entry name" value="AdoMet_MTases"/>
    <property type="match status" value="1"/>
</dbReference>
<organism evidence="5 6">
    <name type="scientific">Microbacterium terregens</name>
    <dbReference type="NCBI Taxonomy" id="69363"/>
    <lineage>
        <taxon>Bacteria</taxon>
        <taxon>Bacillati</taxon>
        <taxon>Actinomycetota</taxon>
        <taxon>Actinomycetes</taxon>
        <taxon>Micrococcales</taxon>
        <taxon>Microbacteriaceae</taxon>
        <taxon>Microbacterium</taxon>
    </lineage>
</organism>
<dbReference type="NCBIfam" id="NF004851">
    <property type="entry name" value="PRK06202.1"/>
    <property type="match status" value="1"/>
</dbReference>
<keyword evidence="3" id="KW-0949">S-adenosyl-L-methionine</keyword>
<dbReference type="Proteomes" id="UP001589611">
    <property type="component" value="Unassembled WGS sequence"/>
</dbReference>
<dbReference type="GO" id="GO:0008168">
    <property type="term" value="F:methyltransferase activity"/>
    <property type="evidence" value="ECO:0007669"/>
    <property type="project" value="UniProtKB-KW"/>
</dbReference>
<evidence type="ECO:0000256" key="2">
    <source>
        <dbReference type="ARBA" id="ARBA00022679"/>
    </source>
</evidence>
<proteinExistence type="predicted"/>
<evidence type="ECO:0000313" key="5">
    <source>
        <dbReference type="EMBL" id="MFB9644409.1"/>
    </source>
</evidence>
<sequence length="233" mass="25986">MSLAERDGVLLELMDDPGCDPELLRTTLRRFETINRVVSGWGHIYRSRIRPYLSALDRPARVLDLGCGGGDVLTHLAHRARRDGLTVEWIGVDPDPRALEVATTRSSPAGASFRCTDSGSLLEEGESFDLVLSNHVLHHLTSDELLRFADESRRLSRGLVMHADIERGRVAYGLYTVWITPFAPGSFLRTDGLRSIRRSYRRAELADVLGAPWRVERPFPFRVLAVAPGLADA</sequence>
<evidence type="ECO:0000256" key="1">
    <source>
        <dbReference type="ARBA" id="ARBA00022603"/>
    </source>
</evidence>
<dbReference type="PANTHER" id="PTHR43464">
    <property type="entry name" value="METHYLTRANSFERASE"/>
    <property type="match status" value="1"/>
</dbReference>
<comment type="caution">
    <text evidence="5">The sequence shown here is derived from an EMBL/GenBank/DDBJ whole genome shotgun (WGS) entry which is preliminary data.</text>
</comment>
<reference evidence="5 6" key="1">
    <citation type="submission" date="2024-09" db="EMBL/GenBank/DDBJ databases">
        <authorList>
            <person name="Sun Q."/>
            <person name="Mori K."/>
        </authorList>
    </citation>
    <scope>NUCLEOTIDE SEQUENCE [LARGE SCALE GENOMIC DNA]</scope>
    <source>
        <strain evidence="5 6">JCM 1342</strain>
    </source>
</reference>
<dbReference type="Pfam" id="PF13649">
    <property type="entry name" value="Methyltransf_25"/>
    <property type="match status" value="1"/>
</dbReference>
<keyword evidence="2" id="KW-0808">Transferase</keyword>
<dbReference type="Gene3D" id="3.40.50.150">
    <property type="entry name" value="Vaccinia Virus protein VP39"/>
    <property type="match status" value="1"/>
</dbReference>
<evidence type="ECO:0000313" key="6">
    <source>
        <dbReference type="Proteomes" id="UP001589611"/>
    </source>
</evidence>
<dbReference type="InterPro" id="IPR041698">
    <property type="entry name" value="Methyltransf_25"/>
</dbReference>
<dbReference type="GO" id="GO:0032259">
    <property type="term" value="P:methylation"/>
    <property type="evidence" value="ECO:0007669"/>
    <property type="project" value="UniProtKB-KW"/>
</dbReference>
<protein>
    <submittedName>
        <fullName evidence="5">Methyltransferase domain-containing protein</fullName>
    </submittedName>
</protein>
<evidence type="ECO:0000256" key="3">
    <source>
        <dbReference type="ARBA" id="ARBA00022691"/>
    </source>
</evidence>
<dbReference type="PANTHER" id="PTHR43464:SF19">
    <property type="entry name" value="UBIQUINONE BIOSYNTHESIS O-METHYLTRANSFERASE, MITOCHONDRIAL"/>
    <property type="match status" value="1"/>
</dbReference>
<keyword evidence="6" id="KW-1185">Reference proteome</keyword>
<keyword evidence="1 5" id="KW-0489">Methyltransferase</keyword>
<feature type="domain" description="Methyltransferase" evidence="4">
    <location>
        <begin position="62"/>
        <end position="155"/>
    </location>
</feature>
<dbReference type="SUPFAM" id="SSF53335">
    <property type="entry name" value="S-adenosyl-L-methionine-dependent methyltransferases"/>
    <property type="match status" value="1"/>
</dbReference>
<name>A0ABV5SZA1_9MICO</name>
<accession>A0ABV5SZA1</accession>
<evidence type="ECO:0000259" key="4">
    <source>
        <dbReference type="Pfam" id="PF13649"/>
    </source>
</evidence>
<gene>
    <name evidence="5" type="ORF">ACFFPJ_01200</name>
</gene>
<dbReference type="EMBL" id="JBHMBE010000001">
    <property type="protein sequence ID" value="MFB9644409.1"/>
    <property type="molecule type" value="Genomic_DNA"/>
</dbReference>
<dbReference type="InterPro" id="IPR029063">
    <property type="entry name" value="SAM-dependent_MTases_sf"/>
</dbReference>